<dbReference type="Pfam" id="PF23308">
    <property type="entry name" value="TSP1_TSH7A-B_C"/>
    <property type="match status" value="1"/>
</dbReference>
<dbReference type="Proteomes" id="UP001046870">
    <property type="component" value="Chromosome 15"/>
</dbReference>
<comment type="caution">
    <text evidence="4">The sequence shown here is derived from an EMBL/GenBank/DDBJ whole genome shotgun (WGS) entry which is preliminary data.</text>
</comment>
<keyword evidence="2" id="KW-0812">Transmembrane</keyword>
<evidence type="ECO:0000259" key="3">
    <source>
        <dbReference type="Pfam" id="PF23308"/>
    </source>
</evidence>
<dbReference type="InterPro" id="IPR056991">
    <property type="entry name" value="TSP1_TSH7A-B_C"/>
</dbReference>
<name>A0A9D3T0W7_MEGAT</name>
<evidence type="ECO:0000256" key="2">
    <source>
        <dbReference type="SAM" id="Phobius"/>
    </source>
</evidence>
<keyword evidence="2" id="KW-0472">Membrane</keyword>
<evidence type="ECO:0000313" key="4">
    <source>
        <dbReference type="EMBL" id="KAG7464149.1"/>
    </source>
</evidence>
<keyword evidence="5" id="KW-1185">Reference proteome</keyword>
<keyword evidence="2" id="KW-1133">Transmembrane helix</keyword>
<dbReference type="EMBL" id="JAFDVH010000015">
    <property type="protein sequence ID" value="KAG7464149.1"/>
    <property type="molecule type" value="Genomic_DNA"/>
</dbReference>
<sequence>MGGETALITPLSPAAGGCFLQHRPTSTRHCHPPCTKPFSFCTQSGVCGCERGYTEVMTTHGFLDYCTKTPGGDNKKADVKTSSGRMKPGTSQIQDFFSEWSLRPVGPDGRVKAWVYGVTAAGFLLILFIIALSFLVCKKPEQSKGSPAPAKPLTLAYDGDVDM</sequence>
<evidence type="ECO:0000313" key="5">
    <source>
        <dbReference type="Proteomes" id="UP001046870"/>
    </source>
</evidence>
<dbReference type="OrthoDB" id="8607457at2759"/>
<dbReference type="AlphaFoldDB" id="A0A9D3T0W7"/>
<reference evidence="4" key="1">
    <citation type="submission" date="2021-01" db="EMBL/GenBank/DDBJ databases">
        <authorList>
            <person name="Zahm M."/>
            <person name="Roques C."/>
            <person name="Cabau C."/>
            <person name="Klopp C."/>
            <person name="Donnadieu C."/>
            <person name="Jouanno E."/>
            <person name="Lampietro C."/>
            <person name="Louis A."/>
            <person name="Herpin A."/>
            <person name="Echchiki A."/>
            <person name="Berthelot C."/>
            <person name="Parey E."/>
            <person name="Roest-Crollius H."/>
            <person name="Braasch I."/>
            <person name="Postlethwait J."/>
            <person name="Bobe J."/>
            <person name="Montfort J."/>
            <person name="Bouchez O."/>
            <person name="Begum T."/>
            <person name="Mejri S."/>
            <person name="Adams A."/>
            <person name="Chen W.-J."/>
            <person name="Guiguen Y."/>
        </authorList>
    </citation>
    <scope>NUCLEOTIDE SEQUENCE</scope>
    <source>
        <strain evidence="4">YG-15Mar2019-1</strain>
        <tissue evidence="4">Brain</tissue>
    </source>
</reference>
<feature type="transmembrane region" description="Helical" evidence="2">
    <location>
        <begin position="113"/>
        <end position="137"/>
    </location>
</feature>
<proteinExistence type="predicted"/>
<accession>A0A9D3T0W7</accession>
<keyword evidence="1" id="KW-0677">Repeat</keyword>
<feature type="domain" description="Thrombospondin type-1" evidence="3">
    <location>
        <begin position="32"/>
        <end position="71"/>
    </location>
</feature>
<evidence type="ECO:0000256" key="1">
    <source>
        <dbReference type="ARBA" id="ARBA00022737"/>
    </source>
</evidence>
<organism evidence="4 5">
    <name type="scientific">Megalops atlanticus</name>
    <name type="common">Tarpon</name>
    <name type="synonym">Clupea gigantea</name>
    <dbReference type="NCBI Taxonomy" id="7932"/>
    <lineage>
        <taxon>Eukaryota</taxon>
        <taxon>Metazoa</taxon>
        <taxon>Chordata</taxon>
        <taxon>Craniata</taxon>
        <taxon>Vertebrata</taxon>
        <taxon>Euteleostomi</taxon>
        <taxon>Actinopterygii</taxon>
        <taxon>Neopterygii</taxon>
        <taxon>Teleostei</taxon>
        <taxon>Elopiformes</taxon>
        <taxon>Megalopidae</taxon>
        <taxon>Megalops</taxon>
    </lineage>
</organism>
<gene>
    <name evidence="4" type="ORF">MATL_G00184200</name>
</gene>
<protein>
    <recommendedName>
        <fullName evidence="3">Thrombospondin type-1 domain-containing protein</fullName>
    </recommendedName>
</protein>